<name>A0A8H4P1F2_9HYPO</name>
<evidence type="ECO:0000313" key="2">
    <source>
        <dbReference type="Proteomes" id="UP000536711"/>
    </source>
</evidence>
<dbReference type="Proteomes" id="UP000536711">
    <property type="component" value="Unassembled WGS sequence"/>
</dbReference>
<proteinExistence type="predicted"/>
<sequence>MAETAECVNQKVSRNAPVCVPSRADHYPQPDPKSSKEKITRVALLSLKSLSEQDTSIVMWLKNGDDPFPYTRRRSTNENMPKVKL</sequence>
<accession>A0A8H4P1F2</accession>
<organism evidence="1 2">
    <name type="scientific">Fusarium acutatum</name>
    <dbReference type="NCBI Taxonomy" id="78861"/>
    <lineage>
        <taxon>Eukaryota</taxon>
        <taxon>Fungi</taxon>
        <taxon>Dikarya</taxon>
        <taxon>Ascomycota</taxon>
        <taxon>Pezizomycotina</taxon>
        <taxon>Sordariomycetes</taxon>
        <taxon>Hypocreomycetidae</taxon>
        <taxon>Hypocreales</taxon>
        <taxon>Nectriaceae</taxon>
        <taxon>Fusarium</taxon>
        <taxon>Fusarium fujikuroi species complex</taxon>
    </lineage>
</organism>
<evidence type="ECO:0000313" key="1">
    <source>
        <dbReference type="EMBL" id="KAF4445052.1"/>
    </source>
</evidence>
<keyword evidence="2" id="KW-1185">Reference proteome</keyword>
<dbReference type="AlphaFoldDB" id="A0A8H4P1F2"/>
<protein>
    <submittedName>
        <fullName evidence="1">Uncharacterized protein</fullName>
    </submittedName>
</protein>
<dbReference type="OrthoDB" id="5089702at2759"/>
<dbReference type="EMBL" id="JAADJF010000007">
    <property type="protein sequence ID" value="KAF4445052.1"/>
    <property type="molecule type" value="Genomic_DNA"/>
</dbReference>
<gene>
    <name evidence="1" type="ORF">FACUT_254</name>
</gene>
<comment type="caution">
    <text evidence="1">The sequence shown here is derived from an EMBL/GenBank/DDBJ whole genome shotgun (WGS) entry which is preliminary data.</text>
</comment>
<reference evidence="1 2" key="1">
    <citation type="submission" date="2020-01" db="EMBL/GenBank/DDBJ databases">
        <title>Identification and distribution of gene clusters putatively required for synthesis of sphingolipid metabolism inhibitors in phylogenetically diverse species of the filamentous fungus Fusarium.</title>
        <authorList>
            <person name="Kim H.-S."/>
            <person name="Busman M."/>
            <person name="Brown D.W."/>
            <person name="Divon H."/>
            <person name="Uhlig S."/>
            <person name="Proctor R.H."/>
        </authorList>
    </citation>
    <scope>NUCLEOTIDE SEQUENCE [LARGE SCALE GENOMIC DNA]</scope>
    <source>
        <strain evidence="1 2">NRRL 13308</strain>
    </source>
</reference>